<keyword evidence="4 6" id="KW-1133">Transmembrane helix</keyword>
<sequence length="436" mass="47694">MPEVLNASYAAEKESTEAHLYARVTLRLVPFLFLCYVFAYLDRVNVGFAKLQMLDELGFSETVYGLGAGIFFLGYFIFEVPSNIMLHKVGARRWIARIMVSWGVLSACMVFVHTASLFYVLRFFLGVAEAGFFPGIIVYLTYWFPPSRRGKITAMFLTGIPMAGVLGGPLSGWIMASTHGMQGYSAWQWLFFLEAIPAIIAGISVFFYLRDNPADAKWLNADEKATLVRNLEVEGNPAHHHQSAFSVFRNPRVWVLCLCYFGIMMGLNGITFWLPSLIRNSGVQDAAAVSLLTTIPYACATVAMIMTGRHSDIRAERRWHAAVPAILGALGLVLATLANHNPLFTVAFLSLGAMGVMTGMSQFWCLPPAFLGGVAAAAGIAMINSVGNLAGFLSPYLIGWVKDLTGSTSIALYCIGFALVCAAIICLLMPKVMVNR</sequence>
<feature type="transmembrane region" description="Helical" evidence="6">
    <location>
        <begin position="61"/>
        <end position="82"/>
    </location>
</feature>
<feature type="transmembrane region" description="Helical" evidence="6">
    <location>
        <begin position="20"/>
        <end position="41"/>
    </location>
</feature>
<dbReference type="PROSITE" id="PS50850">
    <property type="entry name" value="MFS"/>
    <property type="match status" value="1"/>
</dbReference>
<accession>A0ABR7Z2T6</accession>
<protein>
    <submittedName>
        <fullName evidence="8">MFS transporter</fullName>
    </submittedName>
</protein>
<feature type="transmembrane region" description="Helical" evidence="6">
    <location>
        <begin position="186"/>
        <end position="209"/>
    </location>
</feature>
<feature type="transmembrane region" description="Helical" evidence="6">
    <location>
        <begin position="154"/>
        <end position="174"/>
    </location>
</feature>
<evidence type="ECO:0000313" key="8">
    <source>
        <dbReference type="EMBL" id="MBD1599806.1"/>
    </source>
</evidence>
<dbReference type="EMBL" id="JAAOCA010000016">
    <property type="protein sequence ID" value="MBD1599806.1"/>
    <property type="molecule type" value="Genomic_DNA"/>
</dbReference>
<evidence type="ECO:0000256" key="3">
    <source>
        <dbReference type="ARBA" id="ARBA00022692"/>
    </source>
</evidence>
<keyword evidence="2" id="KW-0813">Transport</keyword>
<comment type="subcellular location">
    <subcellularLocation>
        <location evidence="1">Membrane</location>
        <topology evidence="1">Multi-pass membrane protein</topology>
    </subcellularLocation>
</comment>
<comment type="caution">
    <text evidence="8">The sequence shown here is derived from an EMBL/GenBank/DDBJ whole genome shotgun (WGS) entry which is preliminary data.</text>
</comment>
<organism evidence="8 9">
    <name type="scientific">Pseudomonas typographi</name>
    <dbReference type="NCBI Taxonomy" id="2715964"/>
    <lineage>
        <taxon>Bacteria</taxon>
        <taxon>Pseudomonadati</taxon>
        <taxon>Pseudomonadota</taxon>
        <taxon>Gammaproteobacteria</taxon>
        <taxon>Pseudomonadales</taxon>
        <taxon>Pseudomonadaceae</taxon>
        <taxon>Pseudomonas</taxon>
    </lineage>
</organism>
<gene>
    <name evidence="8" type="ORF">HAQ05_13970</name>
</gene>
<evidence type="ECO:0000256" key="4">
    <source>
        <dbReference type="ARBA" id="ARBA00022989"/>
    </source>
</evidence>
<keyword evidence="9" id="KW-1185">Reference proteome</keyword>
<dbReference type="CDD" id="cd17319">
    <property type="entry name" value="MFS_ExuT_GudP_like"/>
    <property type="match status" value="1"/>
</dbReference>
<feature type="domain" description="Major facilitator superfamily (MFS) profile" evidence="7">
    <location>
        <begin position="28"/>
        <end position="433"/>
    </location>
</feature>
<dbReference type="PANTHER" id="PTHR43791:SF36">
    <property type="entry name" value="TRANSPORTER, PUTATIVE (AFU_ORTHOLOGUE AFUA_6G08340)-RELATED"/>
    <property type="match status" value="1"/>
</dbReference>
<dbReference type="InterPro" id="IPR020846">
    <property type="entry name" value="MFS_dom"/>
</dbReference>
<dbReference type="SUPFAM" id="SSF103473">
    <property type="entry name" value="MFS general substrate transporter"/>
    <property type="match status" value="1"/>
</dbReference>
<feature type="transmembrane region" description="Helical" evidence="6">
    <location>
        <begin position="344"/>
        <end position="366"/>
    </location>
</feature>
<dbReference type="Pfam" id="PF07690">
    <property type="entry name" value="MFS_1"/>
    <property type="match status" value="1"/>
</dbReference>
<name>A0ABR7Z2T6_9PSED</name>
<keyword evidence="5 6" id="KW-0472">Membrane</keyword>
<proteinExistence type="predicted"/>
<evidence type="ECO:0000256" key="2">
    <source>
        <dbReference type="ARBA" id="ARBA00022448"/>
    </source>
</evidence>
<evidence type="ECO:0000256" key="6">
    <source>
        <dbReference type="SAM" id="Phobius"/>
    </source>
</evidence>
<reference evidence="8 9" key="1">
    <citation type="journal article" date="2020" name="Insects">
        <title>Bacteria Belonging to Pseudomonas typographi sp. nov. from the Bark Beetle Ips typographus Have Genomic Potential to Aid in the Host Ecology.</title>
        <authorList>
            <person name="Peral-Aranega E."/>
            <person name="Saati-Santamaria Z."/>
            <person name="Kolarik M."/>
            <person name="Rivas R."/>
            <person name="Garcia-Fraile P."/>
        </authorList>
    </citation>
    <scope>NUCLEOTIDE SEQUENCE [LARGE SCALE GENOMIC DNA]</scope>
    <source>
        <strain evidence="8 9">CA3A</strain>
    </source>
</reference>
<dbReference type="Gene3D" id="1.20.1250.20">
    <property type="entry name" value="MFS general substrate transporter like domains"/>
    <property type="match status" value="2"/>
</dbReference>
<feature type="transmembrane region" description="Helical" evidence="6">
    <location>
        <begin position="253"/>
        <end position="274"/>
    </location>
</feature>
<evidence type="ECO:0000259" key="7">
    <source>
        <dbReference type="PROSITE" id="PS50850"/>
    </source>
</evidence>
<feature type="transmembrane region" description="Helical" evidence="6">
    <location>
        <begin position="373"/>
        <end position="398"/>
    </location>
</feature>
<feature type="transmembrane region" description="Helical" evidence="6">
    <location>
        <begin position="410"/>
        <end position="429"/>
    </location>
</feature>
<dbReference type="InterPro" id="IPR036259">
    <property type="entry name" value="MFS_trans_sf"/>
</dbReference>
<dbReference type="RefSeq" id="WP_190421567.1">
    <property type="nucleotide sequence ID" value="NZ_JAAOCA010000016.1"/>
</dbReference>
<feature type="transmembrane region" description="Helical" evidence="6">
    <location>
        <begin position="286"/>
        <end position="307"/>
    </location>
</feature>
<evidence type="ECO:0000256" key="1">
    <source>
        <dbReference type="ARBA" id="ARBA00004141"/>
    </source>
</evidence>
<feature type="transmembrane region" description="Helical" evidence="6">
    <location>
        <begin position="119"/>
        <end position="142"/>
    </location>
</feature>
<dbReference type="InterPro" id="IPR011701">
    <property type="entry name" value="MFS"/>
</dbReference>
<dbReference type="PANTHER" id="PTHR43791">
    <property type="entry name" value="PERMEASE-RELATED"/>
    <property type="match status" value="1"/>
</dbReference>
<feature type="transmembrane region" description="Helical" evidence="6">
    <location>
        <begin position="94"/>
        <end position="113"/>
    </location>
</feature>
<evidence type="ECO:0000313" key="9">
    <source>
        <dbReference type="Proteomes" id="UP000805841"/>
    </source>
</evidence>
<keyword evidence="3 6" id="KW-0812">Transmembrane</keyword>
<evidence type="ECO:0000256" key="5">
    <source>
        <dbReference type="ARBA" id="ARBA00023136"/>
    </source>
</evidence>
<feature type="transmembrane region" description="Helical" evidence="6">
    <location>
        <begin position="319"/>
        <end position="338"/>
    </location>
</feature>
<dbReference type="Proteomes" id="UP000805841">
    <property type="component" value="Unassembled WGS sequence"/>
</dbReference>